<evidence type="ECO:0000256" key="4">
    <source>
        <dbReference type="PROSITE-ProRule" id="PRU00175"/>
    </source>
</evidence>
<dbReference type="InterPro" id="IPR017907">
    <property type="entry name" value="Znf_RING_CS"/>
</dbReference>
<protein>
    <recommendedName>
        <fullName evidence="5">RING-type domain-containing protein</fullName>
    </recommendedName>
</protein>
<dbReference type="PANTHER" id="PTHR46293">
    <property type="entry name" value="E3 UBIQUITIN PROTEIN LIGASE DRIP1"/>
    <property type="match status" value="1"/>
</dbReference>
<evidence type="ECO:0000313" key="7">
    <source>
        <dbReference type="Proteomes" id="UP001152523"/>
    </source>
</evidence>
<sequence>MSNQVVKVRRQTIAACMTCYLCNRLFREATTISECLHTFCRKCIYKKLSEEDSQCCPICKIELGCVPMEKLRPDKNMHAVRAKTFPFKRRKKMALKSGKLVLI</sequence>
<dbReference type="Pfam" id="PF13923">
    <property type="entry name" value="zf-C3HC4_2"/>
    <property type="match status" value="1"/>
</dbReference>
<dbReference type="GO" id="GO:0008270">
    <property type="term" value="F:zinc ion binding"/>
    <property type="evidence" value="ECO:0007669"/>
    <property type="project" value="UniProtKB-KW"/>
</dbReference>
<reference evidence="6" key="1">
    <citation type="submission" date="2022-07" db="EMBL/GenBank/DDBJ databases">
        <authorList>
            <person name="Macas J."/>
            <person name="Novak P."/>
            <person name="Neumann P."/>
        </authorList>
    </citation>
    <scope>NUCLEOTIDE SEQUENCE</scope>
</reference>
<accession>A0AAV0C0P0</accession>
<dbReference type="EMBL" id="CAMAPF010000003">
    <property type="protein sequence ID" value="CAH9051377.1"/>
    <property type="molecule type" value="Genomic_DNA"/>
</dbReference>
<name>A0AAV0C0P0_9ASTE</name>
<comment type="caution">
    <text evidence="6">The sequence shown here is derived from an EMBL/GenBank/DDBJ whole genome shotgun (WGS) entry which is preliminary data.</text>
</comment>
<evidence type="ECO:0000256" key="1">
    <source>
        <dbReference type="ARBA" id="ARBA00022723"/>
    </source>
</evidence>
<dbReference type="SUPFAM" id="SSF57850">
    <property type="entry name" value="RING/U-box"/>
    <property type="match status" value="1"/>
</dbReference>
<dbReference type="InterPro" id="IPR013083">
    <property type="entry name" value="Znf_RING/FYVE/PHD"/>
</dbReference>
<keyword evidence="3" id="KW-0862">Zinc</keyword>
<dbReference type="AlphaFoldDB" id="A0AAV0C0P0"/>
<dbReference type="PANTHER" id="PTHR46293:SF1">
    <property type="entry name" value="OS03G0632800 PROTEIN"/>
    <property type="match status" value="1"/>
</dbReference>
<dbReference type="PROSITE" id="PS50089">
    <property type="entry name" value="ZF_RING_2"/>
    <property type="match status" value="1"/>
</dbReference>
<proteinExistence type="predicted"/>
<dbReference type="Gene3D" id="3.30.40.10">
    <property type="entry name" value="Zinc/RING finger domain, C3HC4 (zinc finger)"/>
    <property type="match status" value="1"/>
</dbReference>
<dbReference type="Proteomes" id="UP001152523">
    <property type="component" value="Unassembled WGS sequence"/>
</dbReference>
<dbReference type="InterPro" id="IPR044807">
    <property type="entry name" value="DRIP1-like"/>
</dbReference>
<feature type="non-terminal residue" evidence="6">
    <location>
        <position position="103"/>
    </location>
</feature>
<dbReference type="SMART" id="SM00184">
    <property type="entry name" value="RING"/>
    <property type="match status" value="1"/>
</dbReference>
<evidence type="ECO:0000256" key="3">
    <source>
        <dbReference type="ARBA" id="ARBA00022833"/>
    </source>
</evidence>
<keyword evidence="7" id="KW-1185">Reference proteome</keyword>
<dbReference type="PROSITE" id="PS00518">
    <property type="entry name" value="ZF_RING_1"/>
    <property type="match status" value="1"/>
</dbReference>
<organism evidence="6 7">
    <name type="scientific">Cuscuta epithymum</name>
    <dbReference type="NCBI Taxonomy" id="186058"/>
    <lineage>
        <taxon>Eukaryota</taxon>
        <taxon>Viridiplantae</taxon>
        <taxon>Streptophyta</taxon>
        <taxon>Embryophyta</taxon>
        <taxon>Tracheophyta</taxon>
        <taxon>Spermatophyta</taxon>
        <taxon>Magnoliopsida</taxon>
        <taxon>eudicotyledons</taxon>
        <taxon>Gunneridae</taxon>
        <taxon>Pentapetalae</taxon>
        <taxon>asterids</taxon>
        <taxon>lamiids</taxon>
        <taxon>Solanales</taxon>
        <taxon>Convolvulaceae</taxon>
        <taxon>Cuscuteae</taxon>
        <taxon>Cuscuta</taxon>
        <taxon>Cuscuta subgen. Cuscuta</taxon>
    </lineage>
</organism>
<evidence type="ECO:0000256" key="2">
    <source>
        <dbReference type="ARBA" id="ARBA00022771"/>
    </source>
</evidence>
<evidence type="ECO:0000259" key="5">
    <source>
        <dbReference type="PROSITE" id="PS50089"/>
    </source>
</evidence>
<evidence type="ECO:0000313" key="6">
    <source>
        <dbReference type="EMBL" id="CAH9051377.1"/>
    </source>
</evidence>
<feature type="domain" description="RING-type" evidence="5">
    <location>
        <begin position="19"/>
        <end position="60"/>
    </location>
</feature>
<keyword evidence="2 4" id="KW-0863">Zinc-finger</keyword>
<dbReference type="GO" id="GO:0004842">
    <property type="term" value="F:ubiquitin-protein transferase activity"/>
    <property type="evidence" value="ECO:0007669"/>
    <property type="project" value="InterPro"/>
</dbReference>
<keyword evidence="1" id="KW-0479">Metal-binding</keyword>
<gene>
    <name evidence="6" type="ORF">CEPIT_LOCUS211</name>
</gene>
<dbReference type="InterPro" id="IPR001841">
    <property type="entry name" value="Znf_RING"/>
</dbReference>